<dbReference type="AlphaFoldDB" id="A0A268A854"/>
<sequence length="454" mass="51031">MTKKLLVGIIMVLLCLQVVAPQTASAAIKQKDLEAYAAELGTDVEGLNRYLVDFEWGTIEEMEVGSVDELREWLGEPVTKKNLQAFLDETGLTVDDINASLKEMGLADKGYTAEDILLYTDLSWVMDYPVTSENLQELAMEVGLTEKELADLFAANGFDLYSYVTMEELYEVIYNDINGVSLHFLLQEVELNQEEFDQLLADNGVKLEDFASYEELSEFVYEASGYYEFSREDYWEMMSPFLDLIGVSQDEFFRAYDHLESVVSNDPEAFISGLEDIALRAEALGDFETSTELTEEQGKELISIWNDLMNIFQMKAEFYLVDGNTKTPVTFEELLKITDIENHILLVELFDLQGNHLLNFTITGELFGSDLLTSAPPVEAPVQEKPTESEQKHEAPVLKEKVTPTKTATETVKEEGKRLPDTASPVGNILTAGAVLMAAGAALYAWNRRKRHSN</sequence>
<keyword evidence="2" id="KW-0472">Membrane</keyword>
<feature type="compositionally biased region" description="Basic and acidic residues" evidence="1">
    <location>
        <begin position="411"/>
        <end position="420"/>
    </location>
</feature>
<dbReference type="NCBIfam" id="TIGR01167">
    <property type="entry name" value="LPXTG_anchor"/>
    <property type="match status" value="1"/>
</dbReference>
<reference evidence="4 5" key="1">
    <citation type="submission" date="2017-07" db="EMBL/GenBank/DDBJ databases">
        <title>Isolation and whole genome analysis of endospore-forming bacteria from heroin.</title>
        <authorList>
            <person name="Kalinowski J."/>
            <person name="Ahrens B."/>
            <person name="Al-Dilaimi A."/>
            <person name="Winkler A."/>
            <person name="Wibberg D."/>
            <person name="Schleenbecker U."/>
            <person name="Ruckert C."/>
            <person name="Wolfel R."/>
            <person name="Grass G."/>
        </authorList>
    </citation>
    <scope>NUCLEOTIDE SEQUENCE [LARGE SCALE GENOMIC DNA]</scope>
    <source>
        <strain evidence="4 5">7528</strain>
    </source>
</reference>
<feature type="signal peptide" evidence="3">
    <location>
        <begin position="1"/>
        <end position="26"/>
    </location>
</feature>
<organism evidence="4 5">
    <name type="scientific">Terribacillus saccharophilus</name>
    <dbReference type="NCBI Taxonomy" id="361277"/>
    <lineage>
        <taxon>Bacteria</taxon>
        <taxon>Bacillati</taxon>
        <taxon>Bacillota</taxon>
        <taxon>Bacilli</taxon>
        <taxon>Bacillales</taxon>
        <taxon>Bacillaceae</taxon>
        <taxon>Terribacillus</taxon>
    </lineage>
</organism>
<dbReference type="RefSeq" id="WP_095261393.1">
    <property type="nucleotide sequence ID" value="NZ_NPBV01000024.1"/>
</dbReference>
<keyword evidence="3" id="KW-0732">Signal</keyword>
<comment type="caution">
    <text evidence="4">The sequence shown here is derived from an EMBL/GenBank/DDBJ whole genome shotgun (WGS) entry which is preliminary data.</text>
</comment>
<dbReference type="Proteomes" id="UP000216013">
    <property type="component" value="Unassembled WGS sequence"/>
</dbReference>
<gene>
    <name evidence="4" type="ORF">CHH64_14540</name>
</gene>
<dbReference type="NCBIfam" id="TIGR04383">
    <property type="entry name" value="acidic_w_LPXTA"/>
    <property type="match status" value="2"/>
</dbReference>
<keyword evidence="2" id="KW-0812">Transmembrane</keyword>
<feature type="chain" id="PRO_5012831453" description="Gram-positive cocci surface proteins LPxTG domain-containing protein" evidence="3">
    <location>
        <begin position="27"/>
        <end position="454"/>
    </location>
</feature>
<evidence type="ECO:0000256" key="3">
    <source>
        <dbReference type="SAM" id="SignalP"/>
    </source>
</evidence>
<accession>A0A268A854</accession>
<evidence type="ECO:0000313" key="5">
    <source>
        <dbReference type="Proteomes" id="UP000216013"/>
    </source>
</evidence>
<dbReference type="EMBL" id="NPBV01000024">
    <property type="protein sequence ID" value="PAD20301.1"/>
    <property type="molecule type" value="Genomic_DNA"/>
</dbReference>
<feature type="transmembrane region" description="Helical" evidence="2">
    <location>
        <begin position="426"/>
        <end position="446"/>
    </location>
</feature>
<feature type="region of interest" description="Disordered" evidence="1">
    <location>
        <begin position="379"/>
        <end position="420"/>
    </location>
</feature>
<evidence type="ECO:0000256" key="1">
    <source>
        <dbReference type="SAM" id="MobiDB-lite"/>
    </source>
</evidence>
<evidence type="ECO:0000313" key="4">
    <source>
        <dbReference type="EMBL" id="PAD20301.1"/>
    </source>
</evidence>
<keyword evidence="2" id="KW-1133">Transmembrane helix</keyword>
<name>A0A268A854_9BACI</name>
<protein>
    <recommendedName>
        <fullName evidence="6">Gram-positive cocci surface proteins LPxTG domain-containing protein</fullName>
    </recommendedName>
</protein>
<proteinExistence type="predicted"/>
<dbReference type="InterPro" id="IPR030832">
    <property type="entry name" value="Acidic_LPXTA"/>
</dbReference>
<evidence type="ECO:0008006" key="6">
    <source>
        <dbReference type="Google" id="ProtNLM"/>
    </source>
</evidence>
<evidence type="ECO:0000256" key="2">
    <source>
        <dbReference type="SAM" id="Phobius"/>
    </source>
</evidence>
<feature type="compositionally biased region" description="Basic and acidic residues" evidence="1">
    <location>
        <begin position="385"/>
        <end position="403"/>
    </location>
</feature>